<evidence type="ECO:0000313" key="1">
    <source>
        <dbReference type="EMBL" id="CEK53854.1"/>
    </source>
</evidence>
<name>A0A0B6YCE9_9EUPU</name>
<sequence length="70" mass="7434">MGAPNATLTPAAEAADKISLFLASLRPYLGNKYENMFPQQQATCTKGPSLPRLSPADTDNIIPTDLISSV</sequence>
<feature type="non-terminal residue" evidence="1">
    <location>
        <position position="70"/>
    </location>
</feature>
<dbReference type="EMBL" id="HACG01006989">
    <property type="protein sequence ID" value="CEK53854.1"/>
    <property type="molecule type" value="Transcribed_RNA"/>
</dbReference>
<proteinExistence type="predicted"/>
<gene>
    <name evidence="1" type="primary">ORF21393</name>
</gene>
<protein>
    <submittedName>
        <fullName evidence="1">Uncharacterized protein</fullName>
    </submittedName>
</protein>
<accession>A0A0B6YCE9</accession>
<organism evidence="1">
    <name type="scientific">Arion vulgaris</name>
    <dbReference type="NCBI Taxonomy" id="1028688"/>
    <lineage>
        <taxon>Eukaryota</taxon>
        <taxon>Metazoa</taxon>
        <taxon>Spiralia</taxon>
        <taxon>Lophotrochozoa</taxon>
        <taxon>Mollusca</taxon>
        <taxon>Gastropoda</taxon>
        <taxon>Heterobranchia</taxon>
        <taxon>Euthyneura</taxon>
        <taxon>Panpulmonata</taxon>
        <taxon>Eupulmonata</taxon>
        <taxon>Stylommatophora</taxon>
        <taxon>Helicina</taxon>
        <taxon>Arionoidea</taxon>
        <taxon>Arionidae</taxon>
        <taxon>Arion</taxon>
    </lineage>
</organism>
<dbReference type="AlphaFoldDB" id="A0A0B6YCE9"/>
<reference evidence="1" key="1">
    <citation type="submission" date="2014-12" db="EMBL/GenBank/DDBJ databases">
        <title>Insight into the proteome of Arion vulgaris.</title>
        <authorList>
            <person name="Aradska J."/>
            <person name="Bulat T."/>
            <person name="Smidak R."/>
            <person name="Sarate P."/>
            <person name="Gangsoo J."/>
            <person name="Sialana F."/>
            <person name="Bilban M."/>
            <person name="Lubec G."/>
        </authorList>
    </citation>
    <scope>NUCLEOTIDE SEQUENCE</scope>
    <source>
        <tissue evidence="1">Skin</tissue>
    </source>
</reference>